<dbReference type="Proteomes" id="UP001152607">
    <property type="component" value="Unassembled WGS sequence"/>
</dbReference>
<evidence type="ECO:0000313" key="1">
    <source>
        <dbReference type="EMBL" id="CAI6340661.1"/>
    </source>
</evidence>
<proteinExistence type="predicted"/>
<dbReference type="AlphaFoldDB" id="A0A9W4UTF9"/>
<dbReference type="OrthoDB" id="4457531at2759"/>
<name>A0A9W4UTF9_9PLEO</name>
<protein>
    <submittedName>
        <fullName evidence="1">Uncharacterized protein</fullName>
    </submittedName>
</protein>
<organism evidence="1 2">
    <name type="scientific">Periconia digitata</name>
    <dbReference type="NCBI Taxonomy" id="1303443"/>
    <lineage>
        <taxon>Eukaryota</taxon>
        <taxon>Fungi</taxon>
        <taxon>Dikarya</taxon>
        <taxon>Ascomycota</taxon>
        <taxon>Pezizomycotina</taxon>
        <taxon>Dothideomycetes</taxon>
        <taxon>Pleosporomycetidae</taxon>
        <taxon>Pleosporales</taxon>
        <taxon>Massarineae</taxon>
        <taxon>Periconiaceae</taxon>
        <taxon>Periconia</taxon>
    </lineage>
</organism>
<sequence>MADSSAERHKNLDASALANLPQNQYQRLASAGLPIVLPWNHAAIRLGTGYHSSRQLTHNPWATESPFLMAELAMTAKTFHSERGTTSTFVSKKTFTEEQSNDHTVCGFGVGIAPAVPVVEVSVKGTFDQQVQSNSDSEKRSIHTTCRYGRIDLERTPRLTTSAAALIGQSGLESFQECFGDYYVAGYILGADTGMLLSASSFSRKEINEVSVETEARVLWFKTHATWSTEFTSFDAGKNVKVLGYDTLDDRTWPNHPELLARDTFTYGSPQHVESMELAQKDLETLTNYSENLPGRVDKILQSSGLDDGDYLTFEQCENLCKLGVVVELLLLPMARIREVIEWQSIDNTI</sequence>
<gene>
    <name evidence="1" type="ORF">PDIGIT_LOCUS13845</name>
</gene>
<accession>A0A9W4UTF9</accession>
<reference evidence="1" key="1">
    <citation type="submission" date="2023-01" db="EMBL/GenBank/DDBJ databases">
        <authorList>
            <person name="Van Ghelder C."/>
            <person name="Rancurel C."/>
        </authorList>
    </citation>
    <scope>NUCLEOTIDE SEQUENCE</scope>
    <source>
        <strain evidence="1">CNCM I-4278</strain>
    </source>
</reference>
<evidence type="ECO:0000313" key="2">
    <source>
        <dbReference type="Proteomes" id="UP001152607"/>
    </source>
</evidence>
<comment type="caution">
    <text evidence="1">The sequence shown here is derived from an EMBL/GenBank/DDBJ whole genome shotgun (WGS) entry which is preliminary data.</text>
</comment>
<dbReference type="EMBL" id="CAOQHR010000010">
    <property type="protein sequence ID" value="CAI6340661.1"/>
    <property type="molecule type" value="Genomic_DNA"/>
</dbReference>
<keyword evidence="2" id="KW-1185">Reference proteome</keyword>